<reference evidence="1 2" key="1">
    <citation type="submission" date="2018-11" db="EMBL/GenBank/DDBJ databases">
        <title>Proposal to divide the Flavobacteriaceae and reorganize its genera based on Amino Acid Identity values calculated from whole genome sequences.</title>
        <authorList>
            <person name="Nicholson A.C."/>
            <person name="Gulvik C.A."/>
            <person name="Whitney A.M."/>
            <person name="Humrighouse B.W."/>
            <person name="Bell M."/>
            <person name="Holmes B."/>
            <person name="Steigerwalt A."/>
            <person name="Villarma A."/>
            <person name="Sheth M."/>
            <person name="Batra D."/>
            <person name="Pryor J."/>
            <person name="Bernardet J.-F."/>
            <person name="Hugo C."/>
            <person name="Kampfer P."/>
            <person name="Newman J."/>
            <person name="Mcquiston J.R."/>
        </authorList>
    </citation>
    <scope>NUCLEOTIDE SEQUENCE [LARGE SCALE GENOMIC DNA]</scope>
    <source>
        <strain evidence="1 2">DSM 15235</strain>
    </source>
</reference>
<dbReference type="Proteomes" id="UP000269375">
    <property type="component" value="Unassembled WGS sequence"/>
</dbReference>
<gene>
    <name evidence="1" type="ORF">EGI05_16220</name>
</gene>
<protein>
    <submittedName>
        <fullName evidence="1">DUF1835 domain-containing protein</fullName>
    </submittedName>
</protein>
<comment type="caution">
    <text evidence="1">The sequence shown here is derived from an EMBL/GenBank/DDBJ whole genome shotgun (WGS) entry which is preliminary data.</text>
</comment>
<dbReference type="AlphaFoldDB" id="A0A3N0VTH4"/>
<name>A0A3N0VTH4_9FLAO</name>
<dbReference type="RefSeq" id="WP_123264067.1">
    <property type="nucleotide sequence ID" value="NZ_RJTX01000004.1"/>
</dbReference>
<accession>A0A3N0VTH4</accession>
<evidence type="ECO:0000313" key="1">
    <source>
        <dbReference type="EMBL" id="ROH96055.1"/>
    </source>
</evidence>
<organism evidence="1 2">
    <name type="scientific">Chryseobacterium daecheongense</name>
    <dbReference type="NCBI Taxonomy" id="192389"/>
    <lineage>
        <taxon>Bacteria</taxon>
        <taxon>Pseudomonadati</taxon>
        <taxon>Bacteroidota</taxon>
        <taxon>Flavobacteriia</taxon>
        <taxon>Flavobacteriales</taxon>
        <taxon>Weeksellaceae</taxon>
        <taxon>Chryseobacterium group</taxon>
        <taxon>Chryseobacterium</taxon>
    </lineage>
</organism>
<dbReference type="EMBL" id="RJTX01000004">
    <property type="protein sequence ID" value="ROH96055.1"/>
    <property type="molecule type" value="Genomic_DNA"/>
</dbReference>
<dbReference type="OrthoDB" id="127805at2"/>
<sequence length="189" mass="22492">MYYEKTVAEFQKILNIPESAEVNLWFEDDLFCQTNMWFCLYLLSGNKNIKIFRVFPAISENEDHWKGFSRSSNEELEKSLQSRVKLEEKDIELGVNLWKAYQNQDKNSLTLLSETQSKCFNLLKEIIEAYFNTFPENKTSTNPEVYVKKLMDDGLKDFKQIFEKFQQKFGMYGYGDLQVKKMYDKVLKQ</sequence>
<evidence type="ECO:0000313" key="2">
    <source>
        <dbReference type="Proteomes" id="UP000269375"/>
    </source>
</evidence>
<proteinExistence type="predicted"/>